<proteinExistence type="predicted"/>
<dbReference type="CDD" id="cd07197">
    <property type="entry name" value="nitrilase"/>
    <property type="match status" value="1"/>
</dbReference>
<gene>
    <name evidence="3" type="ORF">JZL65_10695</name>
</gene>
<dbReference type="InterPro" id="IPR036526">
    <property type="entry name" value="C-N_Hydrolase_sf"/>
</dbReference>
<dbReference type="Gene3D" id="3.60.110.10">
    <property type="entry name" value="Carbon-nitrogen hydrolase"/>
    <property type="match status" value="1"/>
</dbReference>
<dbReference type="GO" id="GO:0016811">
    <property type="term" value="F:hydrolase activity, acting on carbon-nitrogen (but not peptide) bonds, in linear amides"/>
    <property type="evidence" value="ECO:0007669"/>
    <property type="project" value="TreeGrafter"/>
</dbReference>
<dbReference type="InterPro" id="IPR003010">
    <property type="entry name" value="C-N_Hydrolase"/>
</dbReference>
<evidence type="ECO:0000256" key="1">
    <source>
        <dbReference type="ARBA" id="ARBA00022801"/>
    </source>
</evidence>
<dbReference type="EMBL" id="CP071137">
    <property type="protein sequence ID" value="QWY76942.1"/>
    <property type="molecule type" value="Genomic_DNA"/>
</dbReference>
<sequence>MNSKIVCVAAIQMDAIFGQREQNLNKAEGYIQQAAKQGAQLILLPELLPYGYGLNETVWNGAEPMDGPAVNWLMTQAKKYGSYIGFTFLETDGEDFYNAFVLADPNGKIAGKVRKSPAPAVESYFYREGQDVHIIDTELGRIGVNICYEVLLHARVNELYEANIDLYLQPAAAGRPKPLIPGDVARLEKTLINARAIHYKALGVPIVMANRVGKLEGRLPGVMGYLKSSFLGGSYICDSNGQILKELDQNQEEGCIISRVTLDPQYKAKLPPKRYGKIWAVPMPWFSFILPMAQRMGERAYTKNVLRKSKALAMSNIILLQQVAM</sequence>
<keyword evidence="1 3" id="KW-0378">Hydrolase</keyword>
<reference evidence="3" key="1">
    <citation type="submission" date="2021-02" db="EMBL/GenBank/DDBJ databases">
        <title>Comparative genomics of Ferrovum myxofaciens strains, predominant extremophile bacteria forming large biofilm stalactites in acid mine ecosystems.</title>
        <authorList>
            <person name="Burkartova K."/>
            <person name="Ridl J."/>
            <person name="Pajer P."/>
            <person name="Falteisek L."/>
        </authorList>
    </citation>
    <scope>NUCLEOTIDE SEQUENCE</scope>
    <source>
        <strain evidence="3">MI1III</strain>
    </source>
</reference>
<protein>
    <submittedName>
        <fullName evidence="3">Carbon-nitrogen hydrolase family protein</fullName>
    </submittedName>
</protein>
<organism evidence="3 4">
    <name type="scientific">Ferrovum myxofaciens</name>
    <dbReference type="NCBI Taxonomy" id="416213"/>
    <lineage>
        <taxon>Bacteria</taxon>
        <taxon>Pseudomonadati</taxon>
        <taxon>Pseudomonadota</taxon>
        <taxon>Betaproteobacteria</taxon>
        <taxon>Ferrovales</taxon>
        <taxon>Ferrovaceae</taxon>
        <taxon>Ferrovum</taxon>
    </lineage>
</organism>
<dbReference type="AlphaFoldDB" id="A0A9E6SX11"/>
<dbReference type="PROSITE" id="PS50263">
    <property type="entry name" value="CN_HYDROLASE"/>
    <property type="match status" value="1"/>
</dbReference>
<feature type="domain" description="CN hydrolase" evidence="2">
    <location>
        <begin position="6"/>
        <end position="264"/>
    </location>
</feature>
<dbReference type="InterPro" id="IPR050345">
    <property type="entry name" value="Aliph_Amidase/BUP"/>
</dbReference>
<evidence type="ECO:0000313" key="3">
    <source>
        <dbReference type="EMBL" id="QWY76942.1"/>
    </source>
</evidence>
<evidence type="ECO:0000259" key="2">
    <source>
        <dbReference type="PROSITE" id="PS50263"/>
    </source>
</evidence>
<dbReference type="Proteomes" id="UP000683551">
    <property type="component" value="Chromosome"/>
</dbReference>
<dbReference type="SUPFAM" id="SSF56317">
    <property type="entry name" value="Carbon-nitrogen hydrolase"/>
    <property type="match status" value="1"/>
</dbReference>
<dbReference type="PANTHER" id="PTHR43674">
    <property type="entry name" value="NITRILASE C965.09-RELATED"/>
    <property type="match status" value="1"/>
</dbReference>
<evidence type="ECO:0000313" key="4">
    <source>
        <dbReference type="Proteomes" id="UP000683551"/>
    </source>
</evidence>
<dbReference type="RefSeq" id="WP_273144093.1">
    <property type="nucleotide sequence ID" value="NZ_CP053675.1"/>
</dbReference>
<accession>A0A9E6SX11</accession>
<dbReference type="Pfam" id="PF00795">
    <property type="entry name" value="CN_hydrolase"/>
    <property type="match status" value="1"/>
</dbReference>
<dbReference type="PANTHER" id="PTHR43674:SF16">
    <property type="entry name" value="CARBON-NITROGEN FAMILY, PUTATIVE (AFU_ORTHOLOGUE AFUA_5G02350)-RELATED"/>
    <property type="match status" value="1"/>
</dbReference>
<name>A0A9E6SX11_9PROT</name>